<organism evidence="1 2">
    <name type="scientific">Peribacillus deserti</name>
    <dbReference type="NCBI Taxonomy" id="673318"/>
    <lineage>
        <taxon>Bacteria</taxon>
        <taxon>Bacillati</taxon>
        <taxon>Bacillota</taxon>
        <taxon>Bacilli</taxon>
        <taxon>Bacillales</taxon>
        <taxon>Bacillaceae</taxon>
        <taxon>Peribacillus</taxon>
    </lineage>
</organism>
<dbReference type="Proteomes" id="UP000234748">
    <property type="component" value="Unassembled WGS sequence"/>
</dbReference>
<proteinExistence type="predicted"/>
<accession>A0A2N5M9Z5</accession>
<dbReference type="AlphaFoldDB" id="A0A2N5M9Z5"/>
<reference evidence="1 2" key="1">
    <citation type="submission" date="2017-11" db="EMBL/GenBank/DDBJ databases">
        <title>Comparitive Functional Genomics of Dry Heat Resistant strains isolated from the Viking Spacecraft.</title>
        <authorList>
            <person name="Seuylemezian A."/>
            <person name="Cooper K."/>
            <person name="Vaishampayan P."/>
        </authorList>
    </citation>
    <scope>NUCLEOTIDE SEQUENCE [LARGE SCALE GENOMIC DNA]</scope>
    <source>
        <strain evidence="1 2">V1-29</strain>
    </source>
</reference>
<evidence type="ECO:0000313" key="2">
    <source>
        <dbReference type="Proteomes" id="UP000234748"/>
    </source>
</evidence>
<gene>
    <name evidence="1" type="ORF">CUU66_03845</name>
</gene>
<sequence length="65" mass="7668">MGGFYNTFTFIRTFLYIGQVEYIVKDPFIQGAKGKAKTTPFSPFRFLLLFKRTPVFFFQIILMVE</sequence>
<keyword evidence="2" id="KW-1185">Reference proteome</keyword>
<comment type="caution">
    <text evidence="1">The sequence shown here is derived from an EMBL/GenBank/DDBJ whole genome shotgun (WGS) entry which is preliminary data.</text>
</comment>
<evidence type="ECO:0000313" key="1">
    <source>
        <dbReference type="EMBL" id="PLT31188.1"/>
    </source>
</evidence>
<name>A0A2N5M9Z5_9BACI</name>
<protein>
    <submittedName>
        <fullName evidence="1">Uncharacterized protein</fullName>
    </submittedName>
</protein>
<dbReference type="EMBL" id="PGUY01000011">
    <property type="protein sequence ID" value="PLT31188.1"/>
    <property type="molecule type" value="Genomic_DNA"/>
</dbReference>